<dbReference type="PANTHER" id="PTHR31902">
    <property type="entry name" value="ACTIN PATCHES DISTAL PROTEIN 1"/>
    <property type="match status" value="1"/>
</dbReference>
<evidence type="ECO:0000313" key="1">
    <source>
        <dbReference type="EMBL" id="MDT9591931.1"/>
    </source>
</evidence>
<dbReference type="SUPFAM" id="SSF52833">
    <property type="entry name" value="Thioredoxin-like"/>
    <property type="match status" value="1"/>
</dbReference>
<dbReference type="Pfam" id="PF06999">
    <property type="entry name" value="Suc_Fer-like"/>
    <property type="match status" value="1"/>
</dbReference>
<gene>
    <name evidence="1" type="ORF">RDV89_02550</name>
</gene>
<accession>A0ABU3PRS7</accession>
<sequence>MTTPATPRTTTRATDPVCEAAACWAGASVLDPGRSTRRGDACTVRSSDLRDRMVGRAGHATAWLAVEHTGPWGRDVVTGTLDGPLAGVDLTGVRTVLVRRSAARRPAGAPLTVLLARSGGPTPWVRRLEVGGLDELAGVVRLLGDAPPAEGEAPERPVVLVCTHGRRDACCAEFGRPVHRTLRDHPGADVWEATHVGGDRFAANLVILPEGLHYSRLTPSTAAAPVEAYLRGRLDLPHFRGRSTRTMAEQAAEHAVRVELGVDRIEALATSGHHTDGDEHVVTVTVGGQAYLVSVREQPVAPGGVLHGCTGGAEPATWRTWTHARIERLEPGQPRSR</sequence>
<comment type="caution">
    <text evidence="1">The sequence shown here is derived from an EMBL/GenBank/DDBJ whole genome shotgun (WGS) entry which is preliminary data.</text>
</comment>
<proteinExistence type="predicted"/>
<dbReference type="PANTHER" id="PTHR31902:SF22">
    <property type="entry name" value="SLL1203 PROTEIN"/>
    <property type="match status" value="1"/>
</dbReference>
<dbReference type="RefSeq" id="WP_315731022.1">
    <property type="nucleotide sequence ID" value="NZ_JAVYII010000001.1"/>
</dbReference>
<dbReference type="Gene3D" id="3.40.30.10">
    <property type="entry name" value="Glutaredoxin"/>
    <property type="match status" value="1"/>
</dbReference>
<dbReference type="CDD" id="cd03062">
    <property type="entry name" value="TRX_Fd_Sucrase"/>
    <property type="match status" value="1"/>
</dbReference>
<dbReference type="Proteomes" id="UP001268542">
    <property type="component" value="Unassembled WGS sequence"/>
</dbReference>
<reference evidence="1 2" key="1">
    <citation type="submission" date="2023-08" db="EMBL/GenBank/DDBJ databases">
        <title>Nocardioides seae sp. nov., a bacterium isolated from a soil.</title>
        <authorList>
            <person name="Wang X."/>
        </authorList>
    </citation>
    <scope>NUCLEOTIDE SEQUENCE [LARGE SCALE GENOMIC DNA]</scope>
    <source>
        <strain evidence="1 2">YZH12</strain>
    </source>
</reference>
<dbReference type="InterPro" id="IPR009737">
    <property type="entry name" value="Aim32/Apd1-like"/>
</dbReference>
<name>A0ABU3PRS7_9ACTN</name>
<protein>
    <submittedName>
        <fullName evidence="1">Sucrase ferredoxin</fullName>
    </submittedName>
</protein>
<organism evidence="1 2">
    <name type="scientific">Nocardioides imazamoxiresistens</name>
    <dbReference type="NCBI Taxonomy" id="3231893"/>
    <lineage>
        <taxon>Bacteria</taxon>
        <taxon>Bacillati</taxon>
        <taxon>Actinomycetota</taxon>
        <taxon>Actinomycetes</taxon>
        <taxon>Propionibacteriales</taxon>
        <taxon>Nocardioidaceae</taxon>
        <taxon>Nocardioides</taxon>
    </lineage>
</organism>
<dbReference type="EMBL" id="JAVYII010000001">
    <property type="protein sequence ID" value="MDT9591931.1"/>
    <property type="molecule type" value="Genomic_DNA"/>
</dbReference>
<keyword evidence="2" id="KW-1185">Reference proteome</keyword>
<dbReference type="InterPro" id="IPR036249">
    <property type="entry name" value="Thioredoxin-like_sf"/>
</dbReference>
<evidence type="ECO:0000313" key="2">
    <source>
        <dbReference type="Proteomes" id="UP001268542"/>
    </source>
</evidence>